<name>A0A2T8JBX9_9POAL</name>
<accession>A0A2T8JBX9</accession>
<feature type="region of interest" description="Disordered" evidence="1">
    <location>
        <begin position="20"/>
        <end position="49"/>
    </location>
</feature>
<dbReference type="Gramene" id="PVH47437">
    <property type="protein sequence ID" value="PVH47437"/>
    <property type="gene ID" value="PAHAL_4G063000"/>
</dbReference>
<protein>
    <submittedName>
        <fullName evidence="2">Uncharacterized protein</fullName>
    </submittedName>
</protein>
<evidence type="ECO:0000256" key="1">
    <source>
        <dbReference type="SAM" id="MobiDB-lite"/>
    </source>
</evidence>
<dbReference type="Proteomes" id="UP000243499">
    <property type="component" value="Chromosome 4"/>
</dbReference>
<feature type="compositionally biased region" description="Low complexity" evidence="1">
    <location>
        <begin position="79"/>
        <end position="104"/>
    </location>
</feature>
<sequence length="141" mass="14477">MPAGQEQPVTSTCARVKTVAGDEGKGTEGSAACRATRNIQPPTAHETREAACRRLARRRRANPPARAGRAARVFIGRPVAVAPGPGGRDAVAAGRRQAGRQWARGGDGTGRGRSAAAGARAEPLTTARRRSVAGGRTASCT</sequence>
<feature type="region of interest" description="Disordered" evidence="1">
    <location>
        <begin position="79"/>
        <end position="141"/>
    </location>
</feature>
<dbReference type="EMBL" id="CM008049">
    <property type="protein sequence ID" value="PVH47437.1"/>
    <property type="molecule type" value="Genomic_DNA"/>
</dbReference>
<proteinExistence type="predicted"/>
<dbReference type="AlphaFoldDB" id="A0A2T8JBX9"/>
<gene>
    <name evidence="2" type="ORF">PAHAL_4G063000</name>
</gene>
<organism evidence="2">
    <name type="scientific">Panicum hallii</name>
    <dbReference type="NCBI Taxonomy" id="206008"/>
    <lineage>
        <taxon>Eukaryota</taxon>
        <taxon>Viridiplantae</taxon>
        <taxon>Streptophyta</taxon>
        <taxon>Embryophyta</taxon>
        <taxon>Tracheophyta</taxon>
        <taxon>Spermatophyta</taxon>
        <taxon>Magnoliopsida</taxon>
        <taxon>Liliopsida</taxon>
        <taxon>Poales</taxon>
        <taxon>Poaceae</taxon>
        <taxon>PACMAD clade</taxon>
        <taxon>Panicoideae</taxon>
        <taxon>Panicodae</taxon>
        <taxon>Paniceae</taxon>
        <taxon>Panicinae</taxon>
        <taxon>Panicum</taxon>
        <taxon>Panicum sect. Panicum</taxon>
    </lineage>
</organism>
<feature type="compositionally biased region" description="Low complexity" evidence="1">
    <location>
        <begin position="112"/>
        <end position="121"/>
    </location>
</feature>
<evidence type="ECO:0000313" key="2">
    <source>
        <dbReference type="EMBL" id="PVH47437.1"/>
    </source>
</evidence>
<reference evidence="2" key="1">
    <citation type="submission" date="2018-04" db="EMBL/GenBank/DDBJ databases">
        <title>WGS assembly of Panicum hallii.</title>
        <authorList>
            <person name="Lovell J."/>
            <person name="Jenkins J."/>
            <person name="Lowry D."/>
            <person name="Mamidi S."/>
            <person name="Sreedasyam A."/>
            <person name="Weng X."/>
            <person name="Barry K."/>
            <person name="Bonette J."/>
            <person name="Campitelli B."/>
            <person name="Daum C."/>
            <person name="Gordon S."/>
            <person name="Gould B."/>
            <person name="Lipzen A."/>
            <person name="Macqueen A."/>
            <person name="Palacio-Mejia J."/>
            <person name="Plott C."/>
            <person name="Shakirov E."/>
            <person name="Shu S."/>
            <person name="Yoshinaga Y."/>
            <person name="Zane M."/>
            <person name="Rokhsar D."/>
            <person name="Grimwood J."/>
            <person name="Schmutz J."/>
            <person name="Juenger T."/>
        </authorList>
    </citation>
    <scope>NUCLEOTIDE SEQUENCE [LARGE SCALE GENOMIC DNA]</scope>
    <source>
        <strain evidence="2">FIL2</strain>
    </source>
</reference>